<dbReference type="Proteomes" id="UP000235388">
    <property type="component" value="Unassembled WGS sequence"/>
</dbReference>
<dbReference type="AlphaFoldDB" id="A0A2N5VUN2"/>
<name>A0A2N5VUN2_9BASI</name>
<feature type="signal peptide" evidence="1">
    <location>
        <begin position="1"/>
        <end position="24"/>
    </location>
</feature>
<organism evidence="5 6">
    <name type="scientific">Puccinia coronata f. sp. avenae</name>
    <dbReference type="NCBI Taxonomy" id="200324"/>
    <lineage>
        <taxon>Eukaryota</taxon>
        <taxon>Fungi</taxon>
        <taxon>Dikarya</taxon>
        <taxon>Basidiomycota</taxon>
        <taxon>Pucciniomycotina</taxon>
        <taxon>Pucciniomycetes</taxon>
        <taxon>Pucciniales</taxon>
        <taxon>Pucciniaceae</taxon>
        <taxon>Puccinia</taxon>
    </lineage>
</organism>
<sequence length="168" mass="18732">MKIVGTIIINVLFSVSAICATGSASSSEAIRYTHYSEREATSGNFLAPGDEWPGYSYPPATDAGKALEIGTEGSSFHLKVSQAEAGKITVHNHSTVNQPFHIRDSIQKLPGVNRYWYGSLEPNQKLTVSAASIRLWVWKPAHSVTPEKRAKWDSLDDIWDQFWSHRSW</sequence>
<dbReference type="EMBL" id="PGCI01000646">
    <property type="protein sequence ID" value="PLW22989.1"/>
    <property type="molecule type" value="Genomic_DNA"/>
</dbReference>
<protein>
    <submittedName>
        <fullName evidence="5">Uncharacterized protein</fullName>
    </submittedName>
</protein>
<evidence type="ECO:0000256" key="1">
    <source>
        <dbReference type="SAM" id="SignalP"/>
    </source>
</evidence>
<dbReference type="EMBL" id="PGCI01000114">
    <property type="protein sequence ID" value="PLW39538.1"/>
    <property type="molecule type" value="Genomic_DNA"/>
</dbReference>
<evidence type="ECO:0000313" key="3">
    <source>
        <dbReference type="EMBL" id="PLW22989.1"/>
    </source>
</evidence>
<proteinExistence type="predicted"/>
<evidence type="ECO:0000313" key="6">
    <source>
        <dbReference type="Proteomes" id="UP000235388"/>
    </source>
</evidence>
<dbReference type="EMBL" id="PGCJ01000812">
    <property type="protein sequence ID" value="PLW19485.1"/>
    <property type="molecule type" value="Genomic_DNA"/>
</dbReference>
<evidence type="ECO:0000313" key="7">
    <source>
        <dbReference type="Proteomes" id="UP000235392"/>
    </source>
</evidence>
<accession>A0A2N5VUN2</accession>
<keyword evidence="6" id="KW-1185">Reference proteome</keyword>
<feature type="chain" id="PRO_5015084076" evidence="1">
    <location>
        <begin position="25"/>
        <end position="168"/>
    </location>
</feature>
<reference evidence="6 7" key="1">
    <citation type="submission" date="2017-11" db="EMBL/GenBank/DDBJ databases">
        <title>De novo assembly and phasing of dikaryotic genomes from two isolates of Puccinia coronata f. sp. avenae, the causal agent of oat crown rust.</title>
        <authorList>
            <person name="Miller M.E."/>
            <person name="Zhang Y."/>
            <person name="Omidvar V."/>
            <person name="Sperschneider J."/>
            <person name="Schwessinger B."/>
            <person name="Raley C."/>
            <person name="Palmer J.M."/>
            <person name="Garnica D."/>
            <person name="Upadhyaya N."/>
            <person name="Rathjen J."/>
            <person name="Taylor J.M."/>
            <person name="Park R.F."/>
            <person name="Dodds P.N."/>
            <person name="Hirsch C.D."/>
            <person name="Kianian S.F."/>
            <person name="Figueroa M."/>
        </authorList>
    </citation>
    <scope>NUCLEOTIDE SEQUENCE [LARGE SCALE GENOMIC DNA]</scope>
    <source>
        <strain evidence="5">12NC29</strain>
        <strain evidence="3">12SD80</strain>
    </source>
</reference>
<gene>
    <name evidence="5" type="ORF">PCANC_04463</name>
    <name evidence="2" type="ORF">PCANC_08742</name>
    <name evidence="4" type="ORF">PCASD_07663</name>
    <name evidence="3" type="ORF">PCASD_14791</name>
</gene>
<evidence type="ECO:0000313" key="5">
    <source>
        <dbReference type="EMBL" id="PLW53695.1"/>
    </source>
</evidence>
<keyword evidence="1" id="KW-0732">Signal</keyword>
<dbReference type="Proteomes" id="UP000235392">
    <property type="component" value="Unassembled WGS sequence"/>
</dbReference>
<dbReference type="EMBL" id="PGCJ01000057">
    <property type="protein sequence ID" value="PLW53695.1"/>
    <property type="molecule type" value="Genomic_DNA"/>
</dbReference>
<evidence type="ECO:0000313" key="2">
    <source>
        <dbReference type="EMBL" id="PLW19485.1"/>
    </source>
</evidence>
<comment type="caution">
    <text evidence="5">The sequence shown here is derived from an EMBL/GenBank/DDBJ whole genome shotgun (WGS) entry which is preliminary data.</text>
</comment>
<evidence type="ECO:0000313" key="4">
    <source>
        <dbReference type="EMBL" id="PLW39538.1"/>
    </source>
</evidence>